<evidence type="ECO:0000313" key="2">
    <source>
        <dbReference type="Proteomes" id="UP000321424"/>
    </source>
</evidence>
<comment type="caution">
    <text evidence="1">The sequence shown here is derived from an EMBL/GenBank/DDBJ whole genome shotgun (WGS) entry which is preliminary data.</text>
</comment>
<keyword evidence="2" id="KW-1185">Reference proteome</keyword>
<dbReference type="EMBL" id="BJXA01000014">
    <property type="protein sequence ID" value="GEM38158.1"/>
    <property type="molecule type" value="Genomic_DNA"/>
</dbReference>
<evidence type="ECO:0000313" key="1">
    <source>
        <dbReference type="EMBL" id="GEM38158.1"/>
    </source>
</evidence>
<dbReference type="OrthoDB" id="9553695at2"/>
<proteinExistence type="predicted"/>
<dbReference type="AlphaFoldDB" id="A0A511MDI2"/>
<dbReference type="RefSeq" id="WP_147130207.1">
    <property type="nucleotide sequence ID" value="NZ_BJXA01000014.1"/>
</dbReference>
<sequence>MAVYSVTLEQFHIDTTRSRNDDTNTVAFGLRAGKRSFPTQSHYAGDVDDGDHGVNLTFPSVVVADGATPLVFNYTIYNGNTGKLAGGLAAANEILGEKALDFVQQAGQPSSEVSYPDSGGVDLNGAGIEWKDGSWLQFIPLVRLGSFLFPDCDGFVAIGSVGKTKAGWDKAIDTAGGTTYRQTIRYPGSDSPAGCGSNSDYTVTWSITRHRAAGRSVRQFLRDHNLALAPGLRSLTPGERLSVRELLN</sequence>
<reference evidence="1 2" key="1">
    <citation type="submission" date="2019-07" db="EMBL/GenBank/DDBJ databases">
        <title>Whole genome shotgun sequence of Nocardia ninae NBRC 108245.</title>
        <authorList>
            <person name="Hosoyama A."/>
            <person name="Uohara A."/>
            <person name="Ohji S."/>
            <person name="Ichikawa N."/>
        </authorList>
    </citation>
    <scope>NUCLEOTIDE SEQUENCE [LARGE SCALE GENOMIC DNA]</scope>
    <source>
        <strain evidence="1 2">NBRC 108245</strain>
    </source>
</reference>
<accession>A0A511MDI2</accession>
<protein>
    <submittedName>
        <fullName evidence="1">Uncharacterized protein</fullName>
    </submittedName>
</protein>
<organism evidence="1 2">
    <name type="scientific">Nocardia ninae NBRC 108245</name>
    <dbReference type="NCBI Taxonomy" id="1210091"/>
    <lineage>
        <taxon>Bacteria</taxon>
        <taxon>Bacillati</taxon>
        <taxon>Actinomycetota</taxon>
        <taxon>Actinomycetes</taxon>
        <taxon>Mycobacteriales</taxon>
        <taxon>Nocardiaceae</taxon>
        <taxon>Nocardia</taxon>
    </lineage>
</organism>
<gene>
    <name evidence="1" type="ORF">NN4_26770</name>
</gene>
<name>A0A511MDI2_9NOCA</name>
<dbReference type="Proteomes" id="UP000321424">
    <property type="component" value="Unassembled WGS sequence"/>
</dbReference>